<dbReference type="RefSeq" id="WP_196835319.1">
    <property type="nucleotide sequence ID" value="NZ_JADOTZ010000001.1"/>
</dbReference>
<protein>
    <submittedName>
        <fullName evidence="1">Uncharacterized protein</fullName>
    </submittedName>
</protein>
<organism evidence="1 2">
    <name type="scientific">Zhihengliuella flava</name>
    <dbReference type="NCBI Taxonomy" id="1285193"/>
    <lineage>
        <taxon>Bacteria</taxon>
        <taxon>Bacillati</taxon>
        <taxon>Actinomycetota</taxon>
        <taxon>Actinomycetes</taxon>
        <taxon>Micrococcales</taxon>
        <taxon>Micrococcaceae</taxon>
        <taxon>Zhihengliuella</taxon>
    </lineage>
</organism>
<evidence type="ECO:0000313" key="1">
    <source>
        <dbReference type="EMBL" id="MBG6083939.1"/>
    </source>
</evidence>
<comment type="caution">
    <text evidence="1">The sequence shown here is derived from an EMBL/GenBank/DDBJ whole genome shotgun (WGS) entry which is preliminary data.</text>
</comment>
<keyword evidence="2" id="KW-1185">Reference proteome</keyword>
<gene>
    <name evidence="1" type="ORF">IW252_000706</name>
</gene>
<accession>A0A931D3W8</accession>
<dbReference type="EMBL" id="JADOTZ010000001">
    <property type="protein sequence ID" value="MBG6083939.1"/>
    <property type="molecule type" value="Genomic_DNA"/>
</dbReference>
<sequence length="109" mass="11942">MSASEQEHHASDEYDAGFEQAHDGPFRAAARWATGLVDVFWGGDGSEAAGATVVVRRIDDDAEILHITGYNITEAESLLALVRHDLASMSREDFLATWHAKDGVETREL</sequence>
<dbReference type="Proteomes" id="UP000625033">
    <property type="component" value="Unassembled WGS sequence"/>
</dbReference>
<name>A0A931D3W8_9MICC</name>
<dbReference type="AlphaFoldDB" id="A0A931D3W8"/>
<evidence type="ECO:0000313" key="2">
    <source>
        <dbReference type="Proteomes" id="UP000625033"/>
    </source>
</evidence>
<reference evidence="1" key="1">
    <citation type="submission" date="2020-11" db="EMBL/GenBank/DDBJ databases">
        <title>Sequencing the genomes of 1000 actinobacteria strains.</title>
        <authorList>
            <person name="Klenk H.-P."/>
        </authorList>
    </citation>
    <scope>NUCLEOTIDE SEQUENCE</scope>
    <source>
        <strain evidence="1">DSM 26152</strain>
    </source>
</reference>
<proteinExistence type="predicted"/>